<proteinExistence type="predicted"/>
<evidence type="ECO:0000313" key="3">
    <source>
        <dbReference type="Proteomes" id="UP001529257"/>
    </source>
</evidence>
<feature type="coiled-coil region" evidence="1">
    <location>
        <begin position="57"/>
        <end position="84"/>
    </location>
</feature>
<protein>
    <submittedName>
        <fullName evidence="2">Uncharacterized protein</fullName>
    </submittedName>
</protein>
<comment type="caution">
    <text evidence="2">The sequence shown here is derived from an EMBL/GenBank/DDBJ whole genome shotgun (WGS) entry which is preliminary data.</text>
</comment>
<organism evidence="2 3">
    <name type="scientific">Actinomyces viscosus</name>
    <dbReference type="NCBI Taxonomy" id="1656"/>
    <lineage>
        <taxon>Bacteria</taxon>
        <taxon>Bacillati</taxon>
        <taxon>Actinomycetota</taxon>
        <taxon>Actinomycetes</taxon>
        <taxon>Actinomycetales</taxon>
        <taxon>Actinomycetaceae</taxon>
        <taxon>Actinomyces</taxon>
    </lineage>
</organism>
<evidence type="ECO:0000313" key="2">
    <source>
        <dbReference type="EMBL" id="MDM8076745.1"/>
    </source>
</evidence>
<accession>A0ABT7TYR8</accession>
<keyword evidence="3" id="KW-1185">Reference proteome</keyword>
<gene>
    <name evidence="2" type="ORF">QUV91_06730</name>
</gene>
<dbReference type="EMBL" id="JAUDBR010000008">
    <property type="protein sequence ID" value="MDM8076745.1"/>
    <property type="molecule type" value="Genomic_DNA"/>
</dbReference>
<feature type="coiled-coil region" evidence="1">
    <location>
        <begin position="3"/>
        <end position="30"/>
    </location>
</feature>
<evidence type="ECO:0000256" key="1">
    <source>
        <dbReference type="SAM" id="Coils"/>
    </source>
</evidence>
<dbReference type="Proteomes" id="UP001529257">
    <property type="component" value="Unassembled WGS sequence"/>
</dbReference>
<dbReference type="RefSeq" id="WP_289596189.1">
    <property type="nucleotide sequence ID" value="NZ_JAUDBR010000008.1"/>
</dbReference>
<sequence length="84" mass="9350">MALSEIISTIEDIKRDIQNQQKQINLFKKSNQNNISRVQAELKGGRNNHDKNMLKALTDAASSLKKAETALQQAEKSATQAARI</sequence>
<keyword evidence="1" id="KW-0175">Coiled coil</keyword>
<name>A0ABT7TYR8_ACTVI</name>
<reference evidence="3" key="1">
    <citation type="submission" date="2023-06" db="EMBL/GenBank/DDBJ databases">
        <title>Identification and characterization of horizontal gene transfer across gut microbiota members of farm animals based on homology search.</title>
        <authorList>
            <person name="Zeman M."/>
            <person name="Kubasova T."/>
            <person name="Jahodarova E."/>
            <person name="Nykrynova M."/>
            <person name="Rychlik I."/>
        </authorList>
    </citation>
    <scope>NUCLEOTIDE SEQUENCE [LARGE SCALE GENOMIC DNA]</scope>
    <source>
        <strain evidence="3">ET81</strain>
    </source>
</reference>